<gene>
    <name evidence="1" type="ORF">C2845_PM06G34630</name>
</gene>
<keyword evidence="2" id="KW-1185">Reference proteome</keyword>
<organism evidence="1 2">
    <name type="scientific">Panicum miliaceum</name>
    <name type="common">Proso millet</name>
    <name type="synonym">Broomcorn millet</name>
    <dbReference type="NCBI Taxonomy" id="4540"/>
    <lineage>
        <taxon>Eukaryota</taxon>
        <taxon>Viridiplantae</taxon>
        <taxon>Streptophyta</taxon>
        <taxon>Embryophyta</taxon>
        <taxon>Tracheophyta</taxon>
        <taxon>Spermatophyta</taxon>
        <taxon>Magnoliopsida</taxon>
        <taxon>Liliopsida</taxon>
        <taxon>Poales</taxon>
        <taxon>Poaceae</taxon>
        <taxon>PACMAD clade</taxon>
        <taxon>Panicoideae</taxon>
        <taxon>Panicodae</taxon>
        <taxon>Paniceae</taxon>
        <taxon>Panicinae</taxon>
        <taxon>Panicum</taxon>
        <taxon>Panicum sect. Panicum</taxon>
    </lineage>
</organism>
<sequence>MSSRTKFCSTSSASWRRRSPCGHACLPAVGATSGSRPGACALSPTRASSWGPWKSSATLWTVYCDTVEARLSIRASSGSPLSAGYVSLLIRTRLPLDAPCEHLVLACCKVPGSGPQPQSI</sequence>
<accession>A0A3L6REV6</accession>
<dbReference type="AlphaFoldDB" id="A0A3L6REV6"/>
<comment type="caution">
    <text evidence="1">The sequence shown here is derived from an EMBL/GenBank/DDBJ whole genome shotgun (WGS) entry which is preliminary data.</text>
</comment>
<dbReference type="Proteomes" id="UP000275267">
    <property type="component" value="Unassembled WGS sequence"/>
</dbReference>
<evidence type="ECO:0000313" key="2">
    <source>
        <dbReference type="Proteomes" id="UP000275267"/>
    </source>
</evidence>
<reference evidence="2" key="1">
    <citation type="journal article" date="2019" name="Nat. Commun.">
        <title>The genome of broomcorn millet.</title>
        <authorList>
            <person name="Zou C."/>
            <person name="Miki D."/>
            <person name="Li D."/>
            <person name="Tang Q."/>
            <person name="Xiao L."/>
            <person name="Rajput S."/>
            <person name="Deng P."/>
            <person name="Jia W."/>
            <person name="Huang R."/>
            <person name="Zhang M."/>
            <person name="Sun Y."/>
            <person name="Hu J."/>
            <person name="Fu X."/>
            <person name="Schnable P.S."/>
            <person name="Li F."/>
            <person name="Zhang H."/>
            <person name="Feng B."/>
            <person name="Zhu X."/>
            <person name="Liu R."/>
            <person name="Schnable J.C."/>
            <person name="Zhu J.-K."/>
            <person name="Zhang H."/>
        </authorList>
    </citation>
    <scope>NUCLEOTIDE SEQUENCE [LARGE SCALE GENOMIC DNA]</scope>
</reference>
<name>A0A3L6REV6_PANMI</name>
<dbReference type="EMBL" id="PQIB02000009">
    <property type="protein sequence ID" value="RLN01183.1"/>
    <property type="molecule type" value="Genomic_DNA"/>
</dbReference>
<evidence type="ECO:0000313" key="1">
    <source>
        <dbReference type="EMBL" id="RLN01183.1"/>
    </source>
</evidence>
<proteinExistence type="predicted"/>
<protein>
    <submittedName>
        <fullName evidence="1">Uncharacterized protein</fullName>
    </submittedName>
</protein>